<accession>A0ABS9YQB2</accession>
<dbReference type="EMBL" id="JALDAY010000024">
    <property type="protein sequence ID" value="MCI3279089.1"/>
    <property type="molecule type" value="Genomic_DNA"/>
</dbReference>
<keyword evidence="2" id="KW-1185">Reference proteome</keyword>
<comment type="caution">
    <text evidence="1">The sequence shown here is derived from an EMBL/GenBank/DDBJ whole genome shotgun (WGS) entry which is preliminary data.</text>
</comment>
<dbReference type="RefSeq" id="WP_242778670.1">
    <property type="nucleotide sequence ID" value="NZ_JALDAY010000024.1"/>
</dbReference>
<organism evidence="1 2">
    <name type="scientific">Streptomyces cylindrosporus</name>
    <dbReference type="NCBI Taxonomy" id="2927583"/>
    <lineage>
        <taxon>Bacteria</taxon>
        <taxon>Bacillati</taxon>
        <taxon>Actinomycetota</taxon>
        <taxon>Actinomycetes</taxon>
        <taxon>Kitasatosporales</taxon>
        <taxon>Streptomycetaceae</taxon>
        <taxon>Streptomyces</taxon>
    </lineage>
</organism>
<gene>
    <name evidence="1" type="ORF">MQP27_49305</name>
</gene>
<proteinExistence type="predicted"/>
<reference evidence="1" key="1">
    <citation type="submission" date="2022-03" db="EMBL/GenBank/DDBJ databases">
        <title>Streptomyces 7R015 and 7R016 isolated from Barleria lupulina in Thailand.</title>
        <authorList>
            <person name="Kanchanasin P."/>
            <person name="Phongsopitanun W."/>
            <person name="Tanasupawat S."/>
        </authorList>
    </citation>
    <scope>NUCLEOTIDE SEQUENCE</scope>
    <source>
        <strain evidence="1">7R015</strain>
    </source>
</reference>
<name>A0ABS9YQB2_9ACTN</name>
<evidence type="ECO:0000313" key="1">
    <source>
        <dbReference type="EMBL" id="MCI3279089.1"/>
    </source>
</evidence>
<sequence>MTATKNATPPEPPAAAVAADAHWAATRERLRNRQRPTATLTICDDADAKKALVDAEFAVRAVTASLQSEPDDPGLKGDLATAEETLTAARTAFDEVAIVLRFQALRRPDFEDLKAKHPPTEAQAEDNLVVNVETLGPELISASSLDGITAEDAKYYLEEWGEGEASALFNTAWHVQSNARMDLGKG</sequence>
<dbReference type="Proteomes" id="UP001165269">
    <property type="component" value="Unassembled WGS sequence"/>
</dbReference>
<protein>
    <submittedName>
        <fullName evidence="1">Uncharacterized protein</fullName>
    </submittedName>
</protein>
<evidence type="ECO:0000313" key="2">
    <source>
        <dbReference type="Proteomes" id="UP001165269"/>
    </source>
</evidence>